<dbReference type="KEGG" id="hpaz:K756_09300"/>
<name>A0A806JDJ1_GLAPU</name>
<dbReference type="AlphaFoldDB" id="A0A806JDJ1"/>
<dbReference type="EMBL" id="CP005384">
    <property type="protein sequence ID" value="AGO16975.1"/>
    <property type="molecule type" value="Genomic_DNA"/>
</dbReference>
<reference evidence="1 2" key="1">
    <citation type="journal article" date="2013" name="PLoS ONE">
        <title>Complete Genome Analysis of a Haemophilus parasuis Serovar 12 Strain from China.</title>
        <authorList>
            <person name="Li Y."/>
            <person name="Kwok A.H."/>
            <person name="Jiang J."/>
            <person name="Zou Y."/>
            <person name="Zheng F."/>
            <person name="Chen P."/>
            <person name="Hou C."/>
            <person name="Leung F.C."/>
            <person name="Jiang P."/>
        </authorList>
    </citation>
    <scope>NUCLEOTIDE SEQUENCE [LARGE SCALE GENOMIC DNA]</scope>
    <source>
        <strain evidence="1 2">ZJ0906</strain>
    </source>
</reference>
<evidence type="ECO:0000313" key="2">
    <source>
        <dbReference type="Proteomes" id="UP000014672"/>
    </source>
</evidence>
<gene>
    <name evidence="1" type="ORF">K756_09300</name>
</gene>
<accession>A0A806JDJ1</accession>
<dbReference type="Pfam" id="PF08822">
    <property type="entry name" value="DUF1804"/>
    <property type="match status" value="1"/>
</dbReference>
<sequence>MAHDPKVKAYVRRYYVFERFTLEQSAQKAGVSFNTARRWKTEAEKAGDDWDKVRDAQVMAGGEMDELSQSLLTGFILQYRATMEELKDNPKLSSKEKVALLSVLADSFTKMTAASKRILPDVSELAVAMKTVELLGEFIKEKHPNLFGDFLDVLGDFGEVVDKAFRKGK</sequence>
<proteinExistence type="predicted"/>
<organism evidence="1 2">
    <name type="scientific">Glaesserella parasuis ZJ0906</name>
    <dbReference type="NCBI Taxonomy" id="1322346"/>
    <lineage>
        <taxon>Bacteria</taxon>
        <taxon>Pseudomonadati</taxon>
        <taxon>Pseudomonadota</taxon>
        <taxon>Gammaproteobacteria</taxon>
        <taxon>Pasteurellales</taxon>
        <taxon>Pasteurellaceae</taxon>
        <taxon>Glaesserella</taxon>
    </lineage>
</organism>
<evidence type="ECO:0000313" key="1">
    <source>
        <dbReference type="EMBL" id="AGO16975.1"/>
    </source>
</evidence>
<protein>
    <submittedName>
        <fullName evidence="1">Uncharacterized protein</fullName>
    </submittedName>
</protein>
<dbReference type="Proteomes" id="UP000014672">
    <property type="component" value="Chromosome"/>
</dbReference>
<dbReference type="InterPro" id="IPR014926">
    <property type="entry name" value="Phage_D3112_Orf24"/>
</dbReference>